<name>A0A1B7ZCW4_9FLAO</name>
<gene>
    <name evidence="2" type="ORF">A9200_13960</name>
</gene>
<evidence type="ECO:0000313" key="3">
    <source>
        <dbReference type="Proteomes" id="UP000092164"/>
    </source>
</evidence>
<dbReference type="OrthoDB" id="10015829at2"/>
<keyword evidence="1" id="KW-0472">Membrane</keyword>
<dbReference type="RefSeq" id="WP_068482846.1">
    <property type="nucleotide sequence ID" value="NZ_CP018760.1"/>
</dbReference>
<dbReference type="EMBL" id="LZFP01000004">
    <property type="protein sequence ID" value="OBR40934.1"/>
    <property type="molecule type" value="Genomic_DNA"/>
</dbReference>
<dbReference type="KEGG" id="mart:BTR34_15660"/>
<organism evidence="2 3">
    <name type="scientific">Maribacter hydrothermalis</name>
    <dbReference type="NCBI Taxonomy" id="1836467"/>
    <lineage>
        <taxon>Bacteria</taxon>
        <taxon>Pseudomonadati</taxon>
        <taxon>Bacteroidota</taxon>
        <taxon>Flavobacteriia</taxon>
        <taxon>Flavobacteriales</taxon>
        <taxon>Flavobacteriaceae</taxon>
        <taxon>Maribacter</taxon>
    </lineage>
</organism>
<evidence type="ECO:0000313" key="2">
    <source>
        <dbReference type="EMBL" id="OBR40934.1"/>
    </source>
</evidence>
<proteinExistence type="predicted"/>
<keyword evidence="3" id="KW-1185">Reference proteome</keyword>
<sequence>MSKKSKINNRRRRTPIIIKKVESEKKSFFVKIRDYPLVIIIGLIMLFSSFYFLIKPSIINQMNPATFKRNSIDNNVRGTFLKATTSINKDSLVFILGSSSNNKYGGVKYLANEMKRTESDSRTCIIPEKAFTNAFQNECPLLYRFDNEGKILFTANIATKEKEVVLFMDDNNISNEFILKDEGIFTFNGDDYGIELIGFDGNVLFSADFVPPNKIYIQGILYDQNRNIILSNGGIIFSGSDSIILEEKASMENTAKLFNYSGDDYLGKRIKIN</sequence>
<comment type="caution">
    <text evidence="2">The sequence shown here is derived from an EMBL/GenBank/DDBJ whole genome shotgun (WGS) entry which is preliminary data.</text>
</comment>
<protein>
    <submittedName>
        <fullName evidence="2">Uncharacterized protein</fullName>
    </submittedName>
</protein>
<keyword evidence="1" id="KW-0812">Transmembrane</keyword>
<evidence type="ECO:0000256" key="1">
    <source>
        <dbReference type="SAM" id="Phobius"/>
    </source>
</evidence>
<dbReference type="AlphaFoldDB" id="A0A1B7ZCW4"/>
<reference evidence="3" key="1">
    <citation type="submission" date="2016-06" db="EMBL/GenBank/DDBJ databases">
        <authorList>
            <person name="Zhan P."/>
        </authorList>
    </citation>
    <scope>NUCLEOTIDE SEQUENCE [LARGE SCALE GENOMIC DNA]</scope>
    <source>
        <strain evidence="3">T28</strain>
    </source>
</reference>
<accession>A0A1B7ZCW4</accession>
<feature type="transmembrane region" description="Helical" evidence="1">
    <location>
        <begin position="35"/>
        <end position="54"/>
    </location>
</feature>
<dbReference type="Proteomes" id="UP000092164">
    <property type="component" value="Unassembled WGS sequence"/>
</dbReference>
<keyword evidence="1" id="KW-1133">Transmembrane helix</keyword>